<evidence type="ECO:0000313" key="5">
    <source>
        <dbReference type="EMBL" id="QUT07502.1"/>
    </source>
</evidence>
<dbReference type="PANTHER" id="PTHR38465">
    <property type="entry name" value="HTH-TYPE TRANSCRIPTIONAL REGULATOR MJ1563-RELATED"/>
    <property type="match status" value="1"/>
</dbReference>
<dbReference type="Gene3D" id="1.10.10.10">
    <property type="entry name" value="Winged helix-like DNA-binding domain superfamily/Winged helix DNA-binding domain"/>
    <property type="match status" value="1"/>
</dbReference>
<dbReference type="Pfam" id="PF12802">
    <property type="entry name" value="MarR_2"/>
    <property type="match status" value="1"/>
</dbReference>
<reference evidence="5" key="1">
    <citation type="submission" date="2021-04" db="EMBL/GenBank/DDBJ databases">
        <title>Isolation of p-tert-butylphenol degrading bacteria Sphingobium phenoxybenzoativorans Tas13 from active sludge.</title>
        <authorList>
            <person name="Li Y."/>
        </authorList>
    </citation>
    <scope>NUCLEOTIDE SEQUENCE</scope>
    <source>
        <strain evidence="5">Tas13</strain>
    </source>
</reference>
<dbReference type="PANTHER" id="PTHR38465:SF1">
    <property type="entry name" value="HTH-TYPE TRANSCRIPTIONAL REGULATOR MJ1563-RELATED"/>
    <property type="match status" value="1"/>
</dbReference>
<keyword evidence="1" id="KW-0805">Transcription regulation</keyword>
<dbReference type="InterPro" id="IPR052362">
    <property type="entry name" value="HTH-GbsR_regulator"/>
</dbReference>
<dbReference type="Proteomes" id="UP000681425">
    <property type="component" value="Chromosome"/>
</dbReference>
<gene>
    <name evidence="5" type="ORF">KFK14_08950</name>
</gene>
<dbReference type="InterPro" id="IPR036390">
    <property type="entry name" value="WH_DNA-bd_sf"/>
</dbReference>
<dbReference type="CDD" id="cd00090">
    <property type="entry name" value="HTH_ARSR"/>
    <property type="match status" value="1"/>
</dbReference>
<dbReference type="InterPro" id="IPR036388">
    <property type="entry name" value="WH-like_DNA-bd_sf"/>
</dbReference>
<keyword evidence="3" id="KW-0804">Transcription</keyword>
<sequence>MNANETSGQARDRYIQTFGDVAARDYLPAIAGRIAALLYVSDGPISFGALERELGVSRGSISTNTRLLEELGTIERVEVEGARGHYFRAAPNAGARTAEYHLQRTETALDMIRAASAEMRTGGQDLSPEILGKMQAIEIFYEKWVKHLRAFRDEMAAGDPITPPSAGAGTRRS</sequence>
<dbReference type="GO" id="GO:0003700">
    <property type="term" value="F:DNA-binding transcription factor activity"/>
    <property type="evidence" value="ECO:0007669"/>
    <property type="project" value="InterPro"/>
</dbReference>
<name>A0A975KAJ1_9SPHN</name>
<evidence type="ECO:0000256" key="3">
    <source>
        <dbReference type="ARBA" id="ARBA00023163"/>
    </source>
</evidence>
<keyword evidence="6" id="KW-1185">Reference proteome</keyword>
<dbReference type="KEGG" id="spph:KFK14_08950"/>
<protein>
    <submittedName>
        <fullName evidence="5">HTH domain-containing protein</fullName>
    </submittedName>
</protein>
<accession>A0A975KAJ1</accession>
<dbReference type="EMBL" id="CP073910">
    <property type="protein sequence ID" value="QUT07502.1"/>
    <property type="molecule type" value="Genomic_DNA"/>
</dbReference>
<dbReference type="GO" id="GO:0003677">
    <property type="term" value="F:DNA binding"/>
    <property type="evidence" value="ECO:0007669"/>
    <property type="project" value="UniProtKB-KW"/>
</dbReference>
<evidence type="ECO:0000256" key="1">
    <source>
        <dbReference type="ARBA" id="ARBA00023015"/>
    </source>
</evidence>
<evidence type="ECO:0000313" key="6">
    <source>
        <dbReference type="Proteomes" id="UP000681425"/>
    </source>
</evidence>
<feature type="domain" description="HTH marR-type" evidence="4">
    <location>
        <begin position="35"/>
        <end position="82"/>
    </location>
</feature>
<dbReference type="AlphaFoldDB" id="A0A975KAJ1"/>
<evidence type="ECO:0000256" key="2">
    <source>
        <dbReference type="ARBA" id="ARBA00023125"/>
    </source>
</evidence>
<dbReference type="InterPro" id="IPR000835">
    <property type="entry name" value="HTH_MarR-typ"/>
</dbReference>
<evidence type="ECO:0000259" key="4">
    <source>
        <dbReference type="Pfam" id="PF12802"/>
    </source>
</evidence>
<proteinExistence type="predicted"/>
<dbReference type="SUPFAM" id="SSF46785">
    <property type="entry name" value="Winged helix' DNA-binding domain"/>
    <property type="match status" value="1"/>
</dbReference>
<dbReference type="RefSeq" id="WP_212610636.1">
    <property type="nucleotide sequence ID" value="NZ_CP073910.1"/>
</dbReference>
<keyword evidence="2" id="KW-0238">DNA-binding</keyword>
<dbReference type="InterPro" id="IPR011991">
    <property type="entry name" value="ArsR-like_HTH"/>
</dbReference>
<organism evidence="5 6">
    <name type="scientific">Sphingobium phenoxybenzoativorans</name>
    <dbReference type="NCBI Taxonomy" id="1592790"/>
    <lineage>
        <taxon>Bacteria</taxon>
        <taxon>Pseudomonadati</taxon>
        <taxon>Pseudomonadota</taxon>
        <taxon>Alphaproteobacteria</taxon>
        <taxon>Sphingomonadales</taxon>
        <taxon>Sphingomonadaceae</taxon>
        <taxon>Sphingobium</taxon>
    </lineage>
</organism>